<evidence type="ECO:0000256" key="3">
    <source>
        <dbReference type="ARBA" id="ARBA00022729"/>
    </source>
</evidence>
<evidence type="ECO:0000256" key="2">
    <source>
        <dbReference type="ARBA" id="ARBA00022448"/>
    </source>
</evidence>
<keyword evidence="8" id="KW-1185">Reference proteome</keyword>
<dbReference type="Gene3D" id="3.40.50.2300">
    <property type="match status" value="2"/>
</dbReference>
<dbReference type="PANTHER" id="PTHR30483">
    <property type="entry name" value="LEUCINE-SPECIFIC-BINDING PROTEIN"/>
    <property type="match status" value="1"/>
</dbReference>
<evidence type="ECO:0000256" key="5">
    <source>
        <dbReference type="SAM" id="SignalP"/>
    </source>
</evidence>
<comment type="caution">
    <text evidence="7">The sequence shown here is derived from an EMBL/GenBank/DDBJ whole genome shotgun (WGS) entry which is preliminary data.</text>
</comment>
<dbReference type="GO" id="GO:0006865">
    <property type="term" value="P:amino acid transport"/>
    <property type="evidence" value="ECO:0007669"/>
    <property type="project" value="UniProtKB-KW"/>
</dbReference>
<sequence>MTQVHTLITAISALALMAAATTAAAQDKPESLDLGVFTFMSGPAAAYGMPGRQGAEVMIERINAQGGIGGVPINATFVDEAQGAEGVISEYRRLAEGETDFMIAALSSGNCLALAPIADQLKMPTIGWNCDTHQLFKESHDYFYRPNGNTIAEFMAYTLYFLKQNPDVSRVAIINPDYSFGHDAAEIVKATLAAMKPDVEVVAELFPKLGSATYQTEISRLAATRPDVIFSNLWGGDLENFIRQAAPRGIFRQSQAVLALGEAVLQRSDLPEGVVVGVLGDGWWRSPDAESIGMAADFAADYAEKFGEDPVFPAIKMANSFLVMKAGYEKAIAENDGAWPTEEQVVAALEGLTTQTLTGEMTFREDNDGVIDQVVGMTTVVEGIDYPVLGNMVRYEGAALLPPLGSDPIEWIGSLGPDFLDTLPEPGSYE</sequence>
<evidence type="ECO:0000256" key="4">
    <source>
        <dbReference type="ARBA" id="ARBA00022970"/>
    </source>
</evidence>
<dbReference type="PANTHER" id="PTHR30483:SF37">
    <property type="entry name" value="ABC TRANSPORTER SUBSTRATE-BINDING PROTEIN"/>
    <property type="match status" value="1"/>
</dbReference>
<dbReference type="InterPro" id="IPR051010">
    <property type="entry name" value="BCAA_transport"/>
</dbReference>
<dbReference type="InterPro" id="IPR028082">
    <property type="entry name" value="Peripla_BP_I"/>
</dbReference>
<comment type="similarity">
    <text evidence="1">Belongs to the leucine-binding protein family.</text>
</comment>
<dbReference type="PRINTS" id="PR00337">
    <property type="entry name" value="LEUILEVALBP"/>
</dbReference>
<dbReference type="OrthoDB" id="9783240at2"/>
<name>A0A2M8J5G6_9RHOB</name>
<organism evidence="7 8">
    <name type="scientific">Pseudooceanicola lipolyticus</name>
    <dbReference type="NCBI Taxonomy" id="2029104"/>
    <lineage>
        <taxon>Bacteria</taxon>
        <taxon>Pseudomonadati</taxon>
        <taxon>Pseudomonadota</taxon>
        <taxon>Alphaproteobacteria</taxon>
        <taxon>Rhodobacterales</taxon>
        <taxon>Paracoccaceae</taxon>
        <taxon>Pseudooceanicola</taxon>
    </lineage>
</organism>
<accession>A0A2M8J5G6</accession>
<evidence type="ECO:0000313" key="7">
    <source>
        <dbReference type="EMBL" id="PJE37995.1"/>
    </source>
</evidence>
<evidence type="ECO:0000256" key="1">
    <source>
        <dbReference type="ARBA" id="ARBA00010062"/>
    </source>
</evidence>
<dbReference type="Pfam" id="PF13458">
    <property type="entry name" value="Peripla_BP_6"/>
    <property type="match status" value="1"/>
</dbReference>
<evidence type="ECO:0000313" key="8">
    <source>
        <dbReference type="Proteomes" id="UP000231553"/>
    </source>
</evidence>
<dbReference type="RefSeq" id="WP_100161360.1">
    <property type="nucleotide sequence ID" value="NZ_PGTB01000006.1"/>
</dbReference>
<keyword evidence="4" id="KW-0029">Amino-acid transport</keyword>
<dbReference type="EMBL" id="PGTB01000006">
    <property type="protein sequence ID" value="PJE37995.1"/>
    <property type="molecule type" value="Genomic_DNA"/>
</dbReference>
<protein>
    <submittedName>
        <fullName evidence="7">ABC transporter substrate-binding protein</fullName>
    </submittedName>
</protein>
<dbReference type="InterPro" id="IPR028081">
    <property type="entry name" value="Leu-bd"/>
</dbReference>
<dbReference type="SUPFAM" id="SSF53822">
    <property type="entry name" value="Periplasmic binding protein-like I"/>
    <property type="match status" value="1"/>
</dbReference>
<dbReference type="CDD" id="cd06330">
    <property type="entry name" value="PBP1_As_SBP-like"/>
    <property type="match status" value="1"/>
</dbReference>
<evidence type="ECO:0000259" key="6">
    <source>
        <dbReference type="Pfam" id="PF13458"/>
    </source>
</evidence>
<keyword evidence="3 5" id="KW-0732">Signal</keyword>
<dbReference type="InterPro" id="IPR000709">
    <property type="entry name" value="Leu_Ile_Val-bd"/>
</dbReference>
<proteinExistence type="inferred from homology"/>
<feature type="signal peptide" evidence="5">
    <location>
        <begin position="1"/>
        <end position="25"/>
    </location>
</feature>
<feature type="domain" description="Leucine-binding protein" evidence="6">
    <location>
        <begin position="34"/>
        <end position="380"/>
    </location>
</feature>
<dbReference type="AlphaFoldDB" id="A0A2M8J5G6"/>
<gene>
    <name evidence="7" type="ORF">CVM52_04265</name>
</gene>
<feature type="chain" id="PRO_5014779725" evidence="5">
    <location>
        <begin position="26"/>
        <end position="430"/>
    </location>
</feature>
<reference evidence="7 8" key="1">
    <citation type="journal article" date="2018" name="Int. J. Syst. Evol. Microbiol.">
        <title>Pseudooceanicola lipolyticus sp. nov., a marine alphaproteobacterium, reclassification of Oceanicola flagellatus as Pseudooceanicola flagellatus comb. nov. and emended description of the genus Pseudooceanicola.</title>
        <authorList>
            <person name="Huang M.-M."/>
            <person name="Guo L.-L."/>
            <person name="Wu Y.-H."/>
            <person name="Lai Q.-L."/>
            <person name="Shao Z.-Z."/>
            <person name="Wang C.-S."/>
            <person name="Wu M."/>
            <person name="Xu X.-W."/>
        </authorList>
    </citation>
    <scope>NUCLEOTIDE SEQUENCE [LARGE SCALE GENOMIC DNA]</scope>
    <source>
        <strain evidence="7 8">157</strain>
    </source>
</reference>
<keyword evidence="2" id="KW-0813">Transport</keyword>
<dbReference type="Proteomes" id="UP000231553">
    <property type="component" value="Unassembled WGS sequence"/>
</dbReference>